<evidence type="ECO:0000313" key="2">
    <source>
        <dbReference type="EMBL" id="MBS7528281.1"/>
    </source>
</evidence>
<dbReference type="RefSeq" id="WP_213238142.1">
    <property type="nucleotide sequence ID" value="NZ_JAHBCL010000035.1"/>
</dbReference>
<protein>
    <recommendedName>
        <fullName evidence="4">Peptidase C39-like domain-containing protein</fullName>
    </recommendedName>
</protein>
<dbReference type="Proteomes" id="UP000746471">
    <property type="component" value="Unassembled WGS sequence"/>
</dbReference>
<accession>A0ABS5PT72</accession>
<keyword evidence="1" id="KW-0812">Transmembrane</keyword>
<sequence length="377" mass="42960">MFENLFKIKCHYHNFCQVQSNDRYGKTSTEKRILMITKLLLLFVLSVIFININSSSYAATVYPPGNYIAIRQSNIYTMGSYLPIPSSKTLLKDKYVSIKAIKYISSTPYGQTYNDTYIKMNDLKYTSYKDATGFYQPINDAPIRSYPRTYDLTGNKYPIIAYTRYNPLFISKVIYADTGNPFGIIARFHNRSNYVGKYVYMGNLKKYTPYVMGVGYQGFTIKSSCYIISASNLLSNLVGYQITPRQVYSNNGYTVWFNPTKVMPVTEKNKYSISSEAIPSSSSSFEQRLNNLLIKHPEGIFIRIATGTPHFPAGHTLYVNKFESGKIEVIDTHDNGAFTNTKSLVGLKSCASIKEFSSFEEAIKIISLNKGLFRYYE</sequence>
<gene>
    <name evidence="2" type="ORF">KHM83_16450</name>
</gene>
<evidence type="ECO:0000313" key="3">
    <source>
        <dbReference type="Proteomes" id="UP000746471"/>
    </source>
</evidence>
<evidence type="ECO:0000256" key="1">
    <source>
        <dbReference type="SAM" id="Phobius"/>
    </source>
</evidence>
<organism evidence="2 3">
    <name type="scientific">Fusibacter paucivorans</name>
    <dbReference type="NCBI Taxonomy" id="76009"/>
    <lineage>
        <taxon>Bacteria</taxon>
        <taxon>Bacillati</taxon>
        <taxon>Bacillota</taxon>
        <taxon>Clostridia</taxon>
        <taxon>Eubacteriales</taxon>
        <taxon>Eubacteriales Family XII. Incertae Sedis</taxon>
        <taxon>Fusibacter</taxon>
    </lineage>
</organism>
<dbReference type="EMBL" id="JAHBCL010000035">
    <property type="protein sequence ID" value="MBS7528281.1"/>
    <property type="molecule type" value="Genomic_DNA"/>
</dbReference>
<keyword evidence="1" id="KW-1133">Transmembrane helix</keyword>
<feature type="transmembrane region" description="Helical" evidence="1">
    <location>
        <begin position="33"/>
        <end position="52"/>
    </location>
</feature>
<reference evidence="2 3" key="1">
    <citation type="submission" date="2021-05" db="EMBL/GenBank/DDBJ databases">
        <title>Fusibacter ferrireducens sp. nov., an anaerobic, sulfur- and Fe-reducing bacterium isolated from the mangrove sediment.</title>
        <authorList>
            <person name="Qiu D."/>
        </authorList>
    </citation>
    <scope>NUCLEOTIDE SEQUENCE [LARGE SCALE GENOMIC DNA]</scope>
    <source>
        <strain evidence="2 3">DSM 12116</strain>
    </source>
</reference>
<evidence type="ECO:0008006" key="4">
    <source>
        <dbReference type="Google" id="ProtNLM"/>
    </source>
</evidence>
<comment type="caution">
    <text evidence="2">The sequence shown here is derived from an EMBL/GenBank/DDBJ whole genome shotgun (WGS) entry which is preliminary data.</text>
</comment>
<keyword evidence="1" id="KW-0472">Membrane</keyword>
<keyword evidence="3" id="KW-1185">Reference proteome</keyword>
<proteinExistence type="predicted"/>
<name>A0ABS5PT72_9FIRM</name>